<name>A0A0P7BVR9_9HYPO</name>
<reference evidence="2 3" key="1">
    <citation type="submission" date="2015-09" db="EMBL/GenBank/DDBJ databases">
        <title>Draft genome of a European isolate of the apple canker pathogen Neonectria ditissima.</title>
        <authorList>
            <person name="Gomez-Cortecero A."/>
            <person name="Harrison R.J."/>
            <person name="Armitage A.D."/>
        </authorList>
    </citation>
    <scope>NUCLEOTIDE SEQUENCE [LARGE SCALE GENOMIC DNA]</scope>
    <source>
        <strain evidence="2 3">R09/05</strain>
    </source>
</reference>
<evidence type="ECO:0000256" key="1">
    <source>
        <dbReference type="SAM" id="MobiDB-lite"/>
    </source>
</evidence>
<feature type="compositionally biased region" description="Acidic residues" evidence="1">
    <location>
        <begin position="97"/>
        <end position="109"/>
    </location>
</feature>
<organism evidence="2 3">
    <name type="scientific">Neonectria ditissima</name>
    <dbReference type="NCBI Taxonomy" id="78410"/>
    <lineage>
        <taxon>Eukaryota</taxon>
        <taxon>Fungi</taxon>
        <taxon>Dikarya</taxon>
        <taxon>Ascomycota</taxon>
        <taxon>Pezizomycotina</taxon>
        <taxon>Sordariomycetes</taxon>
        <taxon>Hypocreomycetidae</taxon>
        <taxon>Hypocreales</taxon>
        <taxon>Nectriaceae</taxon>
        <taxon>Neonectria</taxon>
    </lineage>
</organism>
<sequence>MPKSKVDNTPNGEDSTPKAEDKPHKGDHRKGEHKSRHKKSKTMINQIPVPGEAALWNYQDYVLEIWDAVLGMGAIGEITWQAGRDDLMLYYGPVQNDQDENVEEEEERADEVGQARQYQSAEFVYDSGSD</sequence>
<dbReference type="Proteomes" id="UP000050424">
    <property type="component" value="Unassembled WGS sequence"/>
</dbReference>
<feature type="compositionally biased region" description="Basic residues" evidence="1">
    <location>
        <begin position="25"/>
        <end position="41"/>
    </location>
</feature>
<protein>
    <submittedName>
        <fullName evidence="2">Uncharacterized protein</fullName>
    </submittedName>
</protein>
<evidence type="ECO:0000313" key="3">
    <source>
        <dbReference type="Proteomes" id="UP000050424"/>
    </source>
</evidence>
<feature type="region of interest" description="Disordered" evidence="1">
    <location>
        <begin position="1"/>
        <end position="44"/>
    </location>
</feature>
<dbReference type="EMBL" id="LKCW01000006">
    <property type="protein sequence ID" value="KPM45598.1"/>
    <property type="molecule type" value="Genomic_DNA"/>
</dbReference>
<proteinExistence type="predicted"/>
<feature type="compositionally biased region" description="Basic and acidic residues" evidence="1">
    <location>
        <begin position="15"/>
        <end position="24"/>
    </location>
</feature>
<keyword evidence="3" id="KW-1185">Reference proteome</keyword>
<gene>
    <name evidence="2" type="ORF">AK830_g981</name>
</gene>
<dbReference type="AlphaFoldDB" id="A0A0P7BVR9"/>
<feature type="region of interest" description="Disordered" evidence="1">
    <location>
        <begin position="96"/>
        <end position="130"/>
    </location>
</feature>
<evidence type="ECO:0000313" key="2">
    <source>
        <dbReference type="EMBL" id="KPM45598.1"/>
    </source>
</evidence>
<comment type="caution">
    <text evidence="2">The sequence shown here is derived from an EMBL/GenBank/DDBJ whole genome shotgun (WGS) entry which is preliminary data.</text>
</comment>
<dbReference type="OrthoDB" id="5106006at2759"/>
<accession>A0A0P7BVR9</accession>